<dbReference type="NCBIfam" id="TIGR01374">
    <property type="entry name" value="soxD"/>
    <property type="match status" value="1"/>
</dbReference>
<dbReference type="AlphaFoldDB" id="A0A382U829"/>
<proteinExistence type="predicted"/>
<name>A0A382U829_9ZZZZ</name>
<dbReference type="InterPro" id="IPR006279">
    <property type="entry name" value="SoxD"/>
</dbReference>
<dbReference type="EMBL" id="UINC01142037">
    <property type="protein sequence ID" value="SVD30127.1"/>
    <property type="molecule type" value="Genomic_DNA"/>
</dbReference>
<dbReference type="Gene3D" id="3.30.2270.10">
    <property type="entry name" value="Folate-binding superfamily"/>
    <property type="match status" value="1"/>
</dbReference>
<accession>A0A382U829</accession>
<dbReference type="InterPro" id="IPR038561">
    <property type="entry name" value="SoxD_sf"/>
</dbReference>
<dbReference type="GO" id="GO:0046653">
    <property type="term" value="P:tetrahydrofolate metabolic process"/>
    <property type="evidence" value="ECO:0007669"/>
    <property type="project" value="InterPro"/>
</dbReference>
<organism evidence="1">
    <name type="scientific">marine metagenome</name>
    <dbReference type="NCBI Taxonomy" id="408172"/>
    <lineage>
        <taxon>unclassified sequences</taxon>
        <taxon>metagenomes</taxon>
        <taxon>ecological metagenomes</taxon>
    </lineage>
</organism>
<evidence type="ECO:0008006" key="2">
    <source>
        <dbReference type="Google" id="ProtNLM"/>
    </source>
</evidence>
<dbReference type="GO" id="GO:0008115">
    <property type="term" value="F:sarcosine oxidase activity"/>
    <property type="evidence" value="ECO:0007669"/>
    <property type="project" value="InterPro"/>
</dbReference>
<protein>
    <recommendedName>
        <fullName evidence="2">Sarcosine oxidase subunit delta</fullName>
    </recommendedName>
</protein>
<reference evidence="1" key="1">
    <citation type="submission" date="2018-05" db="EMBL/GenBank/DDBJ databases">
        <authorList>
            <person name="Lanie J.A."/>
            <person name="Ng W.-L."/>
            <person name="Kazmierczak K.M."/>
            <person name="Andrzejewski T.M."/>
            <person name="Davidsen T.M."/>
            <person name="Wayne K.J."/>
            <person name="Tettelin H."/>
            <person name="Glass J.I."/>
            <person name="Rusch D."/>
            <person name="Podicherti R."/>
            <person name="Tsui H.-C.T."/>
            <person name="Winkler M.E."/>
        </authorList>
    </citation>
    <scope>NUCLEOTIDE SEQUENCE</scope>
</reference>
<gene>
    <name evidence="1" type="ORF">METZ01_LOCUS382981</name>
</gene>
<evidence type="ECO:0000313" key="1">
    <source>
        <dbReference type="EMBL" id="SVD30127.1"/>
    </source>
</evidence>
<dbReference type="Pfam" id="PF04267">
    <property type="entry name" value="SoxD"/>
    <property type="match status" value="1"/>
</dbReference>
<sequence length="88" mass="10410">MLEIKCPYCGKRSQNEFSYGGDASVKRPSLGKEISDKEWDDFVYFRKNPRGKHSEFWHHVAGCRQWFKVLRSTVTHEIFKTAKINEEL</sequence>